<dbReference type="PROSITE" id="PS50109">
    <property type="entry name" value="HIS_KIN"/>
    <property type="match status" value="1"/>
</dbReference>
<dbReference type="SMART" id="SM00304">
    <property type="entry name" value="HAMP"/>
    <property type="match status" value="1"/>
</dbReference>
<protein>
    <recommendedName>
        <fullName evidence="3">histidine kinase</fullName>
        <ecNumber evidence="3">2.7.13.3</ecNumber>
    </recommendedName>
</protein>
<evidence type="ECO:0000256" key="5">
    <source>
        <dbReference type="ARBA" id="ARBA00022679"/>
    </source>
</evidence>
<dbReference type="InterPro" id="IPR036890">
    <property type="entry name" value="HATPase_C_sf"/>
</dbReference>
<evidence type="ECO:0000256" key="9">
    <source>
        <dbReference type="ARBA" id="ARBA00023012"/>
    </source>
</evidence>
<evidence type="ECO:0000313" key="14">
    <source>
        <dbReference type="EMBL" id="GJF10513.1"/>
    </source>
</evidence>
<name>A0ABQ4V6J4_9MYCO</name>
<dbReference type="Gene3D" id="6.10.340.10">
    <property type="match status" value="1"/>
</dbReference>
<keyword evidence="15" id="KW-1185">Reference proteome</keyword>
<dbReference type="SUPFAM" id="SSF47384">
    <property type="entry name" value="Homodimeric domain of signal transducing histidine kinase"/>
    <property type="match status" value="1"/>
</dbReference>
<dbReference type="SMART" id="SM00388">
    <property type="entry name" value="HisKA"/>
    <property type="match status" value="1"/>
</dbReference>
<accession>A0ABQ4V6J4</accession>
<dbReference type="CDD" id="cd00075">
    <property type="entry name" value="HATPase"/>
    <property type="match status" value="1"/>
</dbReference>
<feature type="transmembrane region" description="Helical" evidence="11">
    <location>
        <begin position="29"/>
        <end position="51"/>
    </location>
</feature>
<keyword evidence="5" id="KW-0808">Transferase</keyword>
<evidence type="ECO:0000256" key="11">
    <source>
        <dbReference type="SAM" id="Phobius"/>
    </source>
</evidence>
<dbReference type="CDD" id="cd06225">
    <property type="entry name" value="HAMP"/>
    <property type="match status" value="1"/>
</dbReference>
<evidence type="ECO:0000256" key="6">
    <source>
        <dbReference type="ARBA" id="ARBA00022692"/>
    </source>
</evidence>
<evidence type="ECO:0000256" key="8">
    <source>
        <dbReference type="ARBA" id="ARBA00022989"/>
    </source>
</evidence>
<sequence>MAPGAAKRTTMSRVTGQLARWTVRTRSTVAAALVVTLGVAVASAAMLLVLYQTLQRSSQAAAQTRASQLVEQLRSDEPTELDPGLLGTDGQIGVIQVLDDRGQVLLASAGAPRTPLVSMVVPPTQSVSVGRVQLPGERGDYWVVARGANTPAGPVTVLVGGDREPVEAIVSTVGLLLAISGPLLVALVAWATYLLVGRALAPVERIRAQVAAISTEQLDERVPVPPTGDEIAHLARTMNAMLGRLESGHATQRRFISDASHELRSPLAAISAALDLAHHRPELLDAELIDESLIPETRRMRDLVEDLLLLARSDEQQLGGRAGHVDLDDIVSAEKARLQTNPELEVRSHISAVRVTGDTGQLARMVRNLVDNATRHAHRIVELHCERTGKLALIRIADDGPGIPADQRQRVFERFVRLDAARARDGGGSGLGLAIVAEIVAAHHGTVEISERSGGGTCATVTLPADTDSYVPADANR</sequence>
<dbReference type="CDD" id="cd00082">
    <property type="entry name" value="HisKA"/>
    <property type="match status" value="1"/>
</dbReference>
<comment type="catalytic activity">
    <reaction evidence="1">
        <text>ATP + protein L-histidine = ADP + protein N-phospho-L-histidine.</text>
        <dbReference type="EC" id="2.7.13.3"/>
    </reaction>
</comment>
<dbReference type="PROSITE" id="PS50885">
    <property type="entry name" value="HAMP"/>
    <property type="match status" value="1"/>
</dbReference>
<dbReference type="PANTHER" id="PTHR45436:SF5">
    <property type="entry name" value="SENSOR HISTIDINE KINASE TRCS"/>
    <property type="match status" value="1"/>
</dbReference>
<keyword evidence="4" id="KW-0597">Phosphoprotein</keyword>
<dbReference type="InterPro" id="IPR003660">
    <property type="entry name" value="HAMP_dom"/>
</dbReference>
<evidence type="ECO:0000259" key="12">
    <source>
        <dbReference type="PROSITE" id="PS50109"/>
    </source>
</evidence>
<feature type="transmembrane region" description="Helical" evidence="11">
    <location>
        <begin position="173"/>
        <end position="196"/>
    </location>
</feature>
<dbReference type="PANTHER" id="PTHR45436">
    <property type="entry name" value="SENSOR HISTIDINE KINASE YKOH"/>
    <property type="match status" value="1"/>
</dbReference>
<dbReference type="SUPFAM" id="SSF158472">
    <property type="entry name" value="HAMP domain-like"/>
    <property type="match status" value="1"/>
</dbReference>
<dbReference type="Proteomes" id="UP001060504">
    <property type="component" value="Unassembled WGS sequence"/>
</dbReference>
<keyword evidence="6 11" id="KW-0812">Transmembrane</keyword>
<dbReference type="InterPro" id="IPR004358">
    <property type="entry name" value="Sig_transdc_His_kin-like_C"/>
</dbReference>
<dbReference type="InterPro" id="IPR036097">
    <property type="entry name" value="HisK_dim/P_sf"/>
</dbReference>
<keyword evidence="7 14" id="KW-0418">Kinase</keyword>
<dbReference type="Pfam" id="PF02518">
    <property type="entry name" value="HATPase_c"/>
    <property type="match status" value="1"/>
</dbReference>
<evidence type="ECO:0000313" key="15">
    <source>
        <dbReference type="Proteomes" id="UP001060504"/>
    </source>
</evidence>
<evidence type="ECO:0000256" key="10">
    <source>
        <dbReference type="ARBA" id="ARBA00023136"/>
    </source>
</evidence>
<dbReference type="EC" id="2.7.13.3" evidence="3"/>
<dbReference type="Pfam" id="PF00672">
    <property type="entry name" value="HAMP"/>
    <property type="match status" value="1"/>
</dbReference>
<dbReference type="SUPFAM" id="SSF55874">
    <property type="entry name" value="ATPase domain of HSP90 chaperone/DNA topoisomerase II/histidine kinase"/>
    <property type="match status" value="1"/>
</dbReference>
<evidence type="ECO:0000256" key="4">
    <source>
        <dbReference type="ARBA" id="ARBA00022553"/>
    </source>
</evidence>
<comment type="caution">
    <text evidence="14">The sequence shown here is derived from an EMBL/GenBank/DDBJ whole genome shotgun (WGS) entry which is preliminary data.</text>
</comment>
<dbReference type="Gene3D" id="1.10.287.130">
    <property type="match status" value="1"/>
</dbReference>
<comment type="subcellular location">
    <subcellularLocation>
        <location evidence="2">Cell membrane</location>
    </subcellularLocation>
</comment>
<organism evidence="14 15">
    <name type="scientific">Mycolicibacterium cyprinidarum</name>
    <dbReference type="NCBI Taxonomy" id="2860311"/>
    <lineage>
        <taxon>Bacteria</taxon>
        <taxon>Bacillati</taxon>
        <taxon>Actinomycetota</taxon>
        <taxon>Actinomycetes</taxon>
        <taxon>Mycobacteriales</taxon>
        <taxon>Mycobacteriaceae</taxon>
        <taxon>Mycolicibacterium</taxon>
    </lineage>
</organism>
<evidence type="ECO:0000259" key="13">
    <source>
        <dbReference type="PROSITE" id="PS50885"/>
    </source>
</evidence>
<dbReference type="InterPro" id="IPR003661">
    <property type="entry name" value="HisK_dim/P_dom"/>
</dbReference>
<evidence type="ECO:0000256" key="2">
    <source>
        <dbReference type="ARBA" id="ARBA00004236"/>
    </source>
</evidence>
<keyword evidence="8 11" id="KW-1133">Transmembrane helix</keyword>
<dbReference type="InterPro" id="IPR050428">
    <property type="entry name" value="TCS_sensor_his_kinase"/>
</dbReference>
<dbReference type="EMBL" id="BPRH01003738">
    <property type="protein sequence ID" value="GJF10513.1"/>
    <property type="molecule type" value="Genomic_DNA"/>
</dbReference>
<dbReference type="Pfam" id="PF00512">
    <property type="entry name" value="HisKA"/>
    <property type="match status" value="1"/>
</dbReference>
<keyword evidence="9" id="KW-0902">Two-component regulatory system</keyword>
<evidence type="ECO:0000256" key="7">
    <source>
        <dbReference type="ARBA" id="ARBA00022777"/>
    </source>
</evidence>
<dbReference type="Gene3D" id="3.30.565.10">
    <property type="entry name" value="Histidine kinase-like ATPase, C-terminal domain"/>
    <property type="match status" value="1"/>
</dbReference>
<dbReference type="InterPro" id="IPR005467">
    <property type="entry name" value="His_kinase_dom"/>
</dbReference>
<dbReference type="PRINTS" id="PR00344">
    <property type="entry name" value="BCTRLSENSOR"/>
</dbReference>
<feature type="domain" description="Histidine kinase" evidence="12">
    <location>
        <begin position="258"/>
        <end position="467"/>
    </location>
</feature>
<gene>
    <name evidence="14" type="ORF">NGTWS1702_35700</name>
</gene>
<dbReference type="InterPro" id="IPR003594">
    <property type="entry name" value="HATPase_dom"/>
</dbReference>
<evidence type="ECO:0000256" key="3">
    <source>
        <dbReference type="ARBA" id="ARBA00012438"/>
    </source>
</evidence>
<reference evidence="14 15" key="1">
    <citation type="submission" date="2021-08" db="EMBL/GenBank/DDBJ databases">
        <title>Draft genome sequence of Mycolicibacterium sp. NGTWS1702 strain.</title>
        <authorList>
            <person name="Matsumoto M."/>
            <person name="Tang B.C.C."/>
            <person name="Machida Y."/>
            <person name="Matoyama H."/>
            <person name="Kishihara T."/>
            <person name="Sato S."/>
            <person name="Kondo I."/>
            <person name="Sano M."/>
            <person name="Kato G."/>
        </authorList>
    </citation>
    <scope>NUCLEOTIDE SEQUENCE [LARGE SCALE GENOMIC DNA]</scope>
    <source>
        <strain evidence="14 15">NGTWSNA01</strain>
    </source>
</reference>
<feature type="domain" description="HAMP" evidence="13">
    <location>
        <begin position="197"/>
        <end position="250"/>
    </location>
</feature>
<keyword evidence="10 11" id="KW-0472">Membrane</keyword>
<dbReference type="GO" id="GO:0016301">
    <property type="term" value="F:kinase activity"/>
    <property type="evidence" value="ECO:0007669"/>
    <property type="project" value="UniProtKB-KW"/>
</dbReference>
<evidence type="ECO:0000256" key="1">
    <source>
        <dbReference type="ARBA" id="ARBA00000085"/>
    </source>
</evidence>
<dbReference type="SMART" id="SM00387">
    <property type="entry name" value="HATPase_c"/>
    <property type="match status" value="1"/>
</dbReference>
<proteinExistence type="predicted"/>